<dbReference type="Proteomes" id="UP000005459">
    <property type="component" value="Unassembled WGS sequence"/>
</dbReference>
<gene>
    <name evidence="2" type="ORF">ThimaDRAFT_2611</name>
</gene>
<evidence type="ECO:0008006" key="4">
    <source>
        <dbReference type="Google" id="ProtNLM"/>
    </source>
</evidence>
<dbReference type="InterPro" id="IPR012434">
    <property type="entry name" value="DUF1631"/>
</dbReference>
<organism evidence="2 3">
    <name type="scientific">Thiocapsa marina 5811</name>
    <dbReference type="NCBI Taxonomy" id="768671"/>
    <lineage>
        <taxon>Bacteria</taxon>
        <taxon>Pseudomonadati</taxon>
        <taxon>Pseudomonadota</taxon>
        <taxon>Gammaproteobacteria</taxon>
        <taxon>Chromatiales</taxon>
        <taxon>Chromatiaceae</taxon>
        <taxon>Thiocapsa</taxon>
    </lineage>
</organism>
<dbReference type="RefSeq" id="WP_007193484.1">
    <property type="nucleotide sequence ID" value="NZ_AFWV01000008.1"/>
</dbReference>
<evidence type="ECO:0000313" key="2">
    <source>
        <dbReference type="EMBL" id="EGV18072.1"/>
    </source>
</evidence>
<dbReference type="eggNOG" id="COG1570">
    <property type="taxonomic scope" value="Bacteria"/>
</dbReference>
<feature type="region of interest" description="Disordered" evidence="1">
    <location>
        <begin position="235"/>
        <end position="295"/>
    </location>
</feature>
<protein>
    <recommendedName>
        <fullName evidence="4">Thymidine phosphorylase</fullName>
    </recommendedName>
</protein>
<evidence type="ECO:0000313" key="3">
    <source>
        <dbReference type="Proteomes" id="UP000005459"/>
    </source>
</evidence>
<dbReference type="EMBL" id="AFWV01000008">
    <property type="protein sequence ID" value="EGV18072.1"/>
    <property type="molecule type" value="Genomic_DNA"/>
</dbReference>
<sequence>MADTIASSPPPPEMPDVVAGLTPTDAAALLTGCRDRLAHGLATVFAQHLGGASEDFLGMADRATSLEQQQLYFSAMDFLDNRGQQLLQQFRSAYVACFDASVAALQSKESATVMHETDELRLVDTDDFERDLAIGKLSARAACNCSQQLTGLDRRLAALLHVPRISQDDNPLYPRTVFSAMLQALNDLDVREQLALILLHEFERQTSVELPGVYADLNRFLVQSGVLPTIPLAGPLSAPRSEPPDQPGGGVGGMSGWAGFEPSEDSGLLAQEEQGVADQGGRNETRMDSERLPRLANDDVFGQLARAIQTASRGRIARTQPAPGAAKGGPKPGGQETPAFGLTQLIDALNALQRGFTDFRQIPGLKSANIDPRRGDVLQQIRAAPMMMWSRPLDAMTIDIVARLFDAIFNDPELSATVRAELAKLQIPVLKVALVDKSFFSDRRHPARRLLDVVASSGIGRNEKDEPRLVDKVREIVDAVVDGFDADLNVFAVQTYKLEEFLREEEEHAQSKSQRVFDQLEQRDRQEIAASRVGEELATRTTDSVLPVLVASFFDRFWRRVLVDVFVRFGDSGEPWREALATMDDLIWSVKPKDTAQERSRLLTALPDLLKRLRRGLETVHLEEAWDPFFDRLIRLHMGALHKEPPPEQTSDPMFNQDAFATSAPELLQTAGAASAPEFAEDMAQGEDSTPTSDETGPPDQYLLLARSLEVGDWVEFQSFRGTRKTLRLGWVSKYRGVYLFTNRQGDNALTLATTSLAGHLRKGTARVLSQDPLTDRAVAQVLEQVMPETSDPA</sequence>
<proteinExistence type="predicted"/>
<feature type="compositionally biased region" description="Gly residues" evidence="1">
    <location>
        <begin position="247"/>
        <end position="256"/>
    </location>
</feature>
<name>F9UCF9_9GAMM</name>
<dbReference type="AlphaFoldDB" id="F9UCF9"/>
<dbReference type="PATRIC" id="fig|768671.3.peg.2766"/>
<dbReference type="STRING" id="768671.ThimaDRAFT_2611"/>
<keyword evidence="3" id="KW-1185">Reference proteome</keyword>
<evidence type="ECO:0000256" key="1">
    <source>
        <dbReference type="SAM" id="MobiDB-lite"/>
    </source>
</evidence>
<feature type="region of interest" description="Disordered" evidence="1">
    <location>
        <begin position="311"/>
        <end position="337"/>
    </location>
</feature>
<dbReference type="OrthoDB" id="6188167at2"/>
<dbReference type="Pfam" id="PF07793">
    <property type="entry name" value="DUF1631"/>
    <property type="match status" value="1"/>
</dbReference>
<reference evidence="2 3" key="1">
    <citation type="submission" date="2011-06" db="EMBL/GenBank/DDBJ databases">
        <title>The draft genome of Thiocapsa marina 5811.</title>
        <authorList>
            <consortium name="US DOE Joint Genome Institute (JGI-PGF)"/>
            <person name="Lucas S."/>
            <person name="Han J."/>
            <person name="Cheng J.-F."/>
            <person name="Goodwin L."/>
            <person name="Pitluck S."/>
            <person name="Peters L."/>
            <person name="Land M.L."/>
            <person name="Hauser L."/>
            <person name="Vogl K."/>
            <person name="Liu Z."/>
            <person name="Imhoff J."/>
            <person name="Thiel V."/>
            <person name="Frigaard N.-U."/>
            <person name="Bryant D."/>
            <person name="Woyke T.J."/>
        </authorList>
    </citation>
    <scope>NUCLEOTIDE SEQUENCE [LARGE SCALE GENOMIC DNA]</scope>
    <source>
        <strain evidence="2 3">5811</strain>
    </source>
</reference>
<feature type="compositionally biased region" description="Basic and acidic residues" evidence="1">
    <location>
        <begin position="281"/>
        <end position="295"/>
    </location>
</feature>
<accession>F9UCF9</accession>